<organism evidence="3 4">
    <name type="scientific">Fusobacterium mortiferum ATCC 9817</name>
    <dbReference type="NCBI Taxonomy" id="469616"/>
    <lineage>
        <taxon>Bacteria</taxon>
        <taxon>Fusobacteriati</taxon>
        <taxon>Fusobacteriota</taxon>
        <taxon>Fusobacteriia</taxon>
        <taxon>Fusobacteriales</taxon>
        <taxon>Fusobacteriaceae</taxon>
        <taxon>Fusobacterium</taxon>
    </lineage>
</organism>
<proteinExistence type="predicted"/>
<dbReference type="InterPro" id="IPR011604">
    <property type="entry name" value="PDDEXK-like_dom_sf"/>
</dbReference>
<feature type="domain" description="Rho termination factor-like N-terminal" evidence="2">
    <location>
        <begin position="1"/>
        <end position="39"/>
    </location>
</feature>
<keyword evidence="1" id="KW-0175">Coiled coil</keyword>
<name>A0ABM6TY32_FUSMR</name>
<accession>A0ABM6TY32</accession>
<dbReference type="InterPro" id="IPR051703">
    <property type="entry name" value="NF-kappa-B_Signaling_Reg"/>
</dbReference>
<dbReference type="PANTHER" id="PTHR46609:SF6">
    <property type="entry name" value="EXONUCLEASE, PHAGE-TYPE_RECB, C-TERMINAL DOMAIN-CONTAINING PROTEIN-RELATED"/>
    <property type="match status" value="1"/>
</dbReference>
<dbReference type="InterPro" id="IPR017482">
    <property type="entry name" value="Lambda-type_endonuclease"/>
</dbReference>
<dbReference type="RefSeq" id="WP_005885402.1">
    <property type="nucleotide sequence ID" value="NZ_CP028102.1"/>
</dbReference>
<dbReference type="SUPFAM" id="SSF52980">
    <property type="entry name" value="Restriction endonuclease-like"/>
    <property type="match status" value="1"/>
</dbReference>
<dbReference type="NCBIfam" id="TIGR03033">
    <property type="entry name" value="phage_rel_nuc"/>
    <property type="match status" value="1"/>
</dbReference>
<dbReference type="InterPro" id="IPR011335">
    <property type="entry name" value="Restrct_endonuc-II-like"/>
</dbReference>
<feature type="coiled-coil region" evidence="1">
    <location>
        <begin position="260"/>
        <end position="307"/>
    </location>
</feature>
<dbReference type="Proteomes" id="UP000240258">
    <property type="component" value="Chromosome"/>
</dbReference>
<protein>
    <recommendedName>
        <fullName evidence="2">Rho termination factor-like N-terminal domain-containing protein</fullName>
    </recommendedName>
</protein>
<evidence type="ECO:0000256" key="1">
    <source>
        <dbReference type="SAM" id="Coils"/>
    </source>
</evidence>
<reference evidence="4" key="1">
    <citation type="journal article" date="2018" name="MSphere">
        <title>Fusobacterium Genomics Using MinION and Illumina Sequencing Enables Genome Completion and Correction.</title>
        <authorList>
            <person name="Todd S.M."/>
            <person name="Settlage R.E."/>
            <person name="Lahmers K.K."/>
            <person name="Slade D.J."/>
        </authorList>
    </citation>
    <scope>NUCLEOTIDE SEQUENCE [LARGE SCALE GENOMIC DNA]</scope>
    <source>
        <strain evidence="4">ATCC 9817</strain>
    </source>
</reference>
<keyword evidence="4" id="KW-1185">Reference proteome</keyword>
<feature type="coiled-coil region" evidence="1">
    <location>
        <begin position="19"/>
        <end position="46"/>
    </location>
</feature>
<evidence type="ECO:0000313" key="3">
    <source>
        <dbReference type="EMBL" id="AVQ19363.1"/>
    </source>
</evidence>
<evidence type="ECO:0000313" key="4">
    <source>
        <dbReference type="Proteomes" id="UP000240258"/>
    </source>
</evidence>
<dbReference type="InterPro" id="IPR011112">
    <property type="entry name" value="Rho-like_N"/>
</dbReference>
<dbReference type="SMART" id="SM00959">
    <property type="entry name" value="Rho_N"/>
    <property type="match status" value="1"/>
</dbReference>
<gene>
    <name evidence="3" type="ORF">C4N19_09780</name>
</gene>
<dbReference type="Pfam" id="PF09588">
    <property type="entry name" value="YqaJ"/>
    <property type="match status" value="1"/>
</dbReference>
<dbReference type="PANTHER" id="PTHR46609">
    <property type="entry name" value="EXONUCLEASE, PHAGE-TYPE/RECB, C-TERMINAL DOMAIN-CONTAINING PROTEIN"/>
    <property type="match status" value="1"/>
</dbReference>
<dbReference type="Gene3D" id="3.90.320.10">
    <property type="match status" value="1"/>
</dbReference>
<dbReference type="InterPro" id="IPR019080">
    <property type="entry name" value="YqaJ_viral_recombinase"/>
</dbReference>
<evidence type="ECO:0000259" key="2">
    <source>
        <dbReference type="SMART" id="SM00959"/>
    </source>
</evidence>
<sequence length="375" mass="43543">MTVKELKEKAKELGLKGYSKLKKAELEELVNKVKSEKKELSKEDLKEIVPPIVKIFEYENQEKWHELRGIGIGGSDIGAILGVNKYKSAIDIYIDKTEGKKQDGNRFTHFGHKLEKVVFEEFQERHSNMKCYKVPYTIQRGVCVANVDGMVYDPVKDRYGVLELKTTSAYNKDEWTGDTVPQSYYAQVQHYLYVTGLNFAYIACLVGGNDYKEFYIERSLEDIDYIQEKATDFWKNHVMKKVPPMLDGSDSYSKYLLEKADKENEEVIELNELNAKAEEIKALDEQIKNLEQQLELKKQEIILELNNNHCNKAISSDYKFTITTQARNSVDKKLMEKENPELVAQYKEVEKRYSTSKESKYIKITKNTKKNKEVA</sequence>
<dbReference type="Pfam" id="PF07498">
    <property type="entry name" value="Rho_N"/>
    <property type="match status" value="1"/>
</dbReference>
<dbReference type="EMBL" id="CP028102">
    <property type="protein sequence ID" value="AVQ19363.1"/>
    <property type="molecule type" value="Genomic_DNA"/>
</dbReference>
<dbReference type="GeneID" id="62763820"/>